<dbReference type="AlphaFoldDB" id="A0A2W5PW13"/>
<feature type="transmembrane region" description="Helical" evidence="5">
    <location>
        <begin position="254"/>
        <end position="283"/>
    </location>
</feature>
<dbReference type="PANTHER" id="PTHR24221">
    <property type="entry name" value="ATP-BINDING CASSETTE SUB-FAMILY B"/>
    <property type="match status" value="1"/>
</dbReference>
<evidence type="ECO:0000259" key="7">
    <source>
        <dbReference type="PROSITE" id="PS50929"/>
    </source>
</evidence>
<evidence type="ECO:0000256" key="2">
    <source>
        <dbReference type="ARBA" id="ARBA00022692"/>
    </source>
</evidence>
<dbReference type="InterPro" id="IPR036640">
    <property type="entry name" value="ABC1_TM_sf"/>
</dbReference>
<comment type="caution">
    <text evidence="8">The sequence shown here is derived from an EMBL/GenBank/DDBJ whole genome shotgun (WGS) entry which is preliminary data.</text>
</comment>
<dbReference type="InterPro" id="IPR027417">
    <property type="entry name" value="P-loop_NTPase"/>
</dbReference>
<dbReference type="InterPro" id="IPR039421">
    <property type="entry name" value="Type_1_exporter"/>
</dbReference>
<feature type="domain" description="ABC transporter" evidence="6">
    <location>
        <begin position="336"/>
        <end position="567"/>
    </location>
</feature>
<feature type="transmembrane region" description="Helical" evidence="5">
    <location>
        <begin position="135"/>
        <end position="156"/>
    </location>
</feature>
<protein>
    <submittedName>
        <fullName evidence="8">ABC transporter</fullName>
    </submittedName>
</protein>
<reference evidence="8 9" key="1">
    <citation type="submission" date="2017-08" db="EMBL/GenBank/DDBJ databases">
        <title>Infants hospitalized years apart are colonized by the same room-sourced microbial strains.</title>
        <authorList>
            <person name="Brooks B."/>
            <person name="Olm M.R."/>
            <person name="Firek B.A."/>
            <person name="Baker R."/>
            <person name="Thomas B.C."/>
            <person name="Morowitz M.J."/>
            <person name="Banfield J.F."/>
        </authorList>
    </citation>
    <scope>NUCLEOTIDE SEQUENCE [LARGE SCALE GENOMIC DNA]</scope>
    <source>
        <strain evidence="8">S2_005_002_R2_29</strain>
    </source>
</reference>
<dbReference type="InterPro" id="IPR003439">
    <property type="entry name" value="ABC_transporter-like_ATP-bd"/>
</dbReference>
<dbReference type="Proteomes" id="UP000249417">
    <property type="component" value="Unassembled WGS sequence"/>
</dbReference>
<dbReference type="PANTHER" id="PTHR24221:SF248">
    <property type="entry name" value="ABC TRANSPORTER TRANSMEMBRANE REGION"/>
    <property type="match status" value="1"/>
</dbReference>
<evidence type="ECO:0000256" key="4">
    <source>
        <dbReference type="ARBA" id="ARBA00023136"/>
    </source>
</evidence>
<dbReference type="Gene3D" id="3.40.50.300">
    <property type="entry name" value="P-loop containing nucleotide triphosphate hydrolases"/>
    <property type="match status" value="1"/>
</dbReference>
<evidence type="ECO:0000259" key="6">
    <source>
        <dbReference type="PROSITE" id="PS50893"/>
    </source>
</evidence>
<evidence type="ECO:0000256" key="5">
    <source>
        <dbReference type="SAM" id="Phobius"/>
    </source>
</evidence>
<organism evidence="8 9">
    <name type="scientific">Micavibrio aeruginosavorus</name>
    <dbReference type="NCBI Taxonomy" id="349221"/>
    <lineage>
        <taxon>Bacteria</taxon>
        <taxon>Pseudomonadati</taxon>
        <taxon>Bdellovibrionota</taxon>
        <taxon>Bdellovibrionia</taxon>
        <taxon>Bdellovibrionales</taxon>
        <taxon>Pseudobdellovibrionaceae</taxon>
        <taxon>Micavibrio</taxon>
    </lineage>
</organism>
<dbReference type="PROSITE" id="PS50929">
    <property type="entry name" value="ABC_TM1F"/>
    <property type="match status" value="1"/>
</dbReference>
<dbReference type="GO" id="GO:0140359">
    <property type="term" value="F:ABC-type transporter activity"/>
    <property type="evidence" value="ECO:0007669"/>
    <property type="project" value="InterPro"/>
</dbReference>
<dbReference type="Pfam" id="PF00664">
    <property type="entry name" value="ABC_membrane"/>
    <property type="match status" value="1"/>
</dbReference>
<accession>A0A2W5PW13</accession>
<dbReference type="GO" id="GO:0005886">
    <property type="term" value="C:plasma membrane"/>
    <property type="evidence" value="ECO:0007669"/>
    <property type="project" value="UniProtKB-SubCell"/>
</dbReference>
<sequence length="569" mass="62725">MFFVGAENKDILHPDGFEVSKRDLLLSSLTINILSLAMPTMTLQIYDRILPNPGSGTLPVLITGVCIAVILETVMRLSRSYCMGWAGAAYEHRLSCQAINHILRSDLGAPVSYGIGEHMNRLAAIGRLRDFYNGYSTITIFELLFVPLFIMLIIYISGPLAIVPAAVLMLFTAISYFQGRTLRNALQERDEIDDARYNFLIESLEGIHSLKSFGLENIFSRRYEALEEESTIANYRVTEDSARAFDTASVFSHLMVAGIIGAGAVLVLQGTISTGALIATILLSGRIMQPVQRALGLWAKYQDYTISRQKVESIFEIPLHPSAPDEGASPEREGTLSLDNVSFRRSDSSPLLLQNISLDLPKGACISISSDNASSLDALLDIIAGLYAPTMGIVTVDGQNILRYAAKDLINHVGYIQSEGVIFRGTIRDNLTCFGQISDDKVQEMSALFQIDKDIASLPSGFDTFLSGSATDTIPPGLKQRIAMVRVLAPKPRLIIFDNADRALDRDGYNLVHNLLARLMGKATIIISSDDQNLTSQASQFFVLEKTRLREIPRNIDTRKNVVYTELSR</sequence>
<feature type="domain" description="ABC transmembrane type-1" evidence="7">
    <location>
        <begin position="24"/>
        <end position="303"/>
    </location>
</feature>
<name>A0A2W5PW13_9BACT</name>
<dbReference type="PROSITE" id="PS50893">
    <property type="entry name" value="ABC_TRANSPORTER_2"/>
    <property type="match status" value="1"/>
</dbReference>
<evidence type="ECO:0000313" key="8">
    <source>
        <dbReference type="EMBL" id="PZQ46653.1"/>
    </source>
</evidence>
<keyword evidence="3 5" id="KW-1133">Transmembrane helix</keyword>
<dbReference type="GO" id="GO:0016887">
    <property type="term" value="F:ATP hydrolysis activity"/>
    <property type="evidence" value="ECO:0007669"/>
    <property type="project" value="InterPro"/>
</dbReference>
<dbReference type="Pfam" id="PF00005">
    <property type="entry name" value="ABC_tran"/>
    <property type="match status" value="1"/>
</dbReference>
<keyword evidence="2 5" id="KW-0812">Transmembrane</keyword>
<feature type="transmembrane region" description="Helical" evidence="5">
    <location>
        <begin position="162"/>
        <end position="179"/>
    </location>
</feature>
<gene>
    <name evidence="8" type="ORF">DI551_04695</name>
</gene>
<dbReference type="SUPFAM" id="SSF90123">
    <property type="entry name" value="ABC transporter transmembrane region"/>
    <property type="match status" value="1"/>
</dbReference>
<feature type="transmembrane region" description="Helical" evidence="5">
    <location>
        <begin position="24"/>
        <end position="46"/>
    </location>
</feature>
<dbReference type="SUPFAM" id="SSF52540">
    <property type="entry name" value="P-loop containing nucleoside triphosphate hydrolases"/>
    <property type="match status" value="1"/>
</dbReference>
<evidence type="ECO:0000256" key="1">
    <source>
        <dbReference type="ARBA" id="ARBA00004651"/>
    </source>
</evidence>
<dbReference type="Gene3D" id="1.20.1560.10">
    <property type="entry name" value="ABC transporter type 1, transmembrane domain"/>
    <property type="match status" value="1"/>
</dbReference>
<dbReference type="GO" id="GO:0034040">
    <property type="term" value="F:ATPase-coupled lipid transmembrane transporter activity"/>
    <property type="evidence" value="ECO:0007669"/>
    <property type="project" value="TreeGrafter"/>
</dbReference>
<feature type="transmembrane region" description="Helical" evidence="5">
    <location>
        <begin position="58"/>
        <end position="75"/>
    </location>
</feature>
<dbReference type="InterPro" id="IPR011527">
    <property type="entry name" value="ABC1_TM_dom"/>
</dbReference>
<evidence type="ECO:0000313" key="9">
    <source>
        <dbReference type="Proteomes" id="UP000249417"/>
    </source>
</evidence>
<proteinExistence type="predicted"/>
<evidence type="ECO:0000256" key="3">
    <source>
        <dbReference type="ARBA" id="ARBA00022989"/>
    </source>
</evidence>
<keyword evidence="4 5" id="KW-0472">Membrane</keyword>
<comment type="subcellular location">
    <subcellularLocation>
        <location evidence="1">Cell membrane</location>
        <topology evidence="1">Multi-pass membrane protein</topology>
    </subcellularLocation>
</comment>
<dbReference type="EMBL" id="QFQB01000023">
    <property type="protein sequence ID" value="PZQ46653.1"/>
    <property type="molecule type" value="Genomic_DNA"/>
</dbReference>
<dbReference type="GO" id="GO:0005524">
    <property type="term" value="F:ATP binding"/>
    <property type="evidence" value="ECO:0007669"/>
    <property type="project" value="InterPro"/>
</dbReference>